<accession>K5BG66</accession>
<dbReference type="InterPro" id="IPR022002">
    <property type="entry name" value="ChsH2_Znr"/>
</dbReference>
<organism evidence="3 4">
    <name type="scientific">Mycolicibacterium hassiacum (strain DSM 44199 / CIP 105218 / JCM 12690 / 3849)</name>
    <name type="common">Mycobacterium hassiacum</name>
    <dbReference type="NCBI Taxonomy" id="1122247"/>
    <lineage>
        <taxon>Bacteria</taxon>
        <taxon>Bacillati</taxon>
        <taxon>Actinomycetota</taxon>
        <taxon>Actinomycetes</taxon>
        <taxon>Mycobacteriales</taxon>
        <taxon>Mycobacteriaceae</taxon>
        <taxon>Mycolicibacterium</taxon>
    </lineage>
</organism>
<feature type="domain" description="ChsH2 rubredoxin-like zinc ribbon" evidence="2">
    <location>
        <begin position="128"/>
        <end position="162"/>
    </location>
</feature>
<dbReference type="EMBL" id="AMRA01000038">
    <property type="protein sequence ID" value="EKF24532.1"/>
    <property type="molecule type" value="Genomic_DNA"/>
</dbReference>
<dbReference type="Pfam" id="PF12172">
    <property type="entry name" value="zf-ChsH2"/>
    <property type="match status" value="1"/>
</dbReference>
<dbReference type="PATRIC" id="fig|1122247.3.peg.1410"/>
<name>K5BG66_MYCHD</name>
<comment type="caution">
    <text evidence="3">The sequence shown here is derived from an EMBL/GenBank/DDBJ whole genome shotgun (WGS) entry which is preliminary data.</text>
</comment>
<reference evidence="3 4" key="1">
    <citation type="journal article" date="2012" name="J. Bacteriol.">
        <title>Genome sequence of Mycobacterium hassiacum DSM 44199, a rare source of heat-stable mycobacterial proteins.</title>
        <authorList>
            <person name="Tiago I."/>
            <person name="Maranha A."/>
            <person name="Mendes V."/>
            <person name="Alarico S."/>
            <person name="Moynihan P.J."/>
            <person name="Clarke A.J."/>
            <person name="Macedo-Ribeiro S."/>
            <person name="Pereira P.J."/>
            <person name="Empadinhas N."/>
        </authorList>
    </citation>
    <scope>NUCLEOTIDE SEQUENCE [LARGE SCALE GENOMIC DNA]</scope>
    <source>
        <strain evidence="4">DSM 44199 / CIP 105218 / JCM 12690 / 3849</strain>
    </source>
</reference>
<sequence length="252" mass="28140">MTASIDASVPDDLARTVEAHGIAVAAADNATVLADFLPDRIGQLIGSVDVPEQLERAEVQSISDVGDGFFDAIIRYTKPDQTWFELRSRWVRFEDGTWRVFSVRNIPDTPPWMRPTGPSPDGLDAPHWEGLRAGELRLQRCASCATWIWSPRPICPSCHSFETRWQAVEPVGTIYSWTRTWQPFAPEASGHLPYVVVLVELPAAAGRRVLGVLAHADGITPRIGDHVRGVIDQPPSDEHWPLFRWHLEDAHT</sequence>
<dbReference type="PANTHER" id="PTHR34075">
    <property type="entry name" value="BLR3430 PROTEIN"/>
    <property type="match status" value="1"/>
</dbReference>
<dbReference type="STRING" id="1122247.GCA_000379865_04402"/>
<dbReference type="RefSeq" id="WP_005626081.1">
    <property type="nucleotide sequence ID" value="NZ_AMRA01000038.1"/>
</dbReference>
<gene>
    <name evidence="3" type="ORF">C731_1467</name>
</gene>
<dbReference type="Pfam" id="PF01796">
    <property type="entry name" value="OB_ChsH2_C"/>
    <property type="match status" value="1"/>
</dbReference>
<dbReference type="AlphaFoldDB" id="K5BG66"/>
<feature type="domain" description="ChsH2 C-terminal OB-fold" evidence="1">
    <location>
        <begin position="165"/>
        <end position="231"/>
    </location>
</feature>
<dbReference type="InterPro" id="IPR002878">
    <property type="entry name" value="ChsH2_C"/>
</dbReference>
<keyword evidence="4" id="KW-1185">Reference proteome</keyword>
<dbReference type="InterPro" id="IPR052513">
    <property type="entry name" value="Thioester_dehydratase-like"/>
</dbReference>
<dbReference type="PANTHER" id="PTHR34075:SF5">
    <property type="entry name" value="BLR3430 PROTEIN"/>
    <property type="match status" value="1"/>
</dbReference>
<protein>
    <submittedName>
        <fullName evidence="3">Uncharacterized protein</fullName>
    </submittedName>
</protein>
<evidence type="ECO:0000313" key="4">
    <source>
        <dbReference type="Proteomes" id="UP000006265"/>
    </source>
</evidence>
<dbReference type="eggNOG" id="COG1545">
    <property type="taxonomic scope" value="Bacteria"/>
</dbReference>
<proteinExistence type="predicted"/>
<dbReference type="Proteomes" id="UP000006265">
    <property type="component" value="Unassembled WGS sequence"/>
</dbReference>
<dbReference type="OrthoDB" id="7470921at2"/>
<dbReference type="Gene3D" id="6.10.30.10">
    <property type="match status" value="1"/>
</dbReference>
<evidence type="ECO:0000259" key="2">
    <source>
        <dbReference type="Pfam" id="PF12172"/>
    </source>
</evidence>
<evidence type="ECO:0000259" key="1">
    <source>
        <dbReference type="Pfam" id="PF01796"/>
    </source>
</evidence>
<dbReference type="InterPro" id="IPR012340">
    <property type="entry name" value="NA-bd_OB-fold"/>
</dbReference>
<dbReference type="SUPFAM" id="SSF50249">
    <property type="entry name" value="Nucleic acid-binding proteins"/>
    <property type="match status" value="1"/>
</dbReference>
<evidence type="ECO:0000313" key="3">
    <source>
        <dbReference type="EMBL" id="EKF24532.1"/>
    </source>
</evidence>